<accession>A0ABP4LAX6</accession>
<organism evidence="1 2">
    <name type="scientific">Kribbella lupini</name>
    <dbReference type="NCBI Taxonomy" id="291602"/>
    <lineage>
        <taxon>Bacteria</taxon>
        <taxon>Bacillati</taxon>
        <taxon>Actinomycetota</taxon>
        <taxon>Actinomycetes</taxon>
        <taxon>Propionibacteriales</taxon>
        <taxon>Kribbellaceae</taxon>
        <taxon>Kribbella</taxon>
    </lineage>
</organism>
<keyword evidence="2" id="KW-1185">Reference proteome</keyword>
<reference evidence="2" key="1">
    <citation type="journal article" date="2019" name="Int. J. Syst. Evol. Microbiol.">
        <title>The Global Catalogue of Microorganisms (GCM) 10K type strain sequencing project: providing services to taxonomists for standard genome sequencing and annotation.</title>
        <authorList>
            <consortium name="The Broad Institute Genomics Platform"/>
            <consortium name="The Broad Institute Genome Sequencing Center for Infectious Disease"/>
            <person name="Wu L."/>
            <person name="Ma J."/>
        </authorList>
    </citation>
    <scope>NUCLEOTIDE SEQUENCE [LARGE SCALE GENOMIC DNA]</scope>
    <source>
        <strain evidence="2">JCM 14303</strain>
    </source>
</reference>
<protein>
    <submittedName>
        <fullName evidence="1">Uncharacterized protein</fullName>
    </submittedName>
</protein>
<gene>
    <name evidence="1" type="ORF">GCM10009741_17410</name>
</gene>
<dbReference type="Proteomes" id="UP001500363">
    <property type="component" value="Unassembled WGS sequence"/>
</dbReference>
<evidence type="ECO:0000313" key="1">
    <source>
        <dbReference type="EMBL" id="GAA1518237.1"/>
    </source>
</evidence>
<comment type="caution">
    <text evidence="1">The sequence shown here is derived from an EMBL/GenBank/DDBJ whole genome shotgun (WGS) entry which is preliminary data.</text>
</comment>
<proteinExistence type="predicted"/>
<dbReference type="EMBL" id="BAAANC010000001">
    <property type="protein sequence ID" value="GAA1518237.1"/>
    <property type="molecule type" value="Genomic_DNA"/>
</dbReference>
<sequence length="88" mass="9367">MIADEIVGERVPVQLQRGLPEPIEVEVEATDQPAADLHRGEVGIPGEGERREIAGRSAVTVDDVRSHTATLNVDTGCKVKKGTPGADR</sequence>
<name>A0ABP4LAX6_9ACTN</name>
<evidence type="ECO:0000313" key="2">
    <source>
        <dbReference type="Proteomes" id="UP001500363"/>
    </source>
</evidence>